<feature type="domain" description="F-box" evidence="1">
    <location>
        <begin position="3"/>
        <end position="47"/>
    </location>
</feature>
<dbReference type="PANTHER" id="PTHR21503:SF48">
    <property type="entry name" value="F-BOX ASSOCIATED DOMAIN-CONTAINING PROTEIN-RELATED"/>
    <property type="match status" value="1"/>
</dbReference>
<evidence type="ECO:0000313" key="3">
    <source>
        <dbReference type="WBParaSite" id="Csp11.Scaffold630.g17981.t1"/>
    </source>
</evidence>
<proteinExistence type="predicted"/>
<reference evidence="3" key="1">
    <citation type="submission" date="2016-11" db="UniProtKB">
        <authorList>
            <consortium name="WormBaseParasite"/>
        </authorList>
    </citation>
    <scope>IDENTIFICATION</scope>
</reference>
<dbReference type="InterPro" id="IPR012885">
    <property type="entry name" value="F-box_Sdz-33"/>
</dbReference>
<dbReference type="WBParaSite" id="Csp11.Scaffold630.g17981.t1">
    <property type="protein sequence ID" value="Csp11.Scaffold630.g17981.t1"/>
    <property type="gene ID" value="Csp11.Scaffold630.g17981"/>
</dbReference>
<sequence length="341" mass="39985">MVAFPFLNLPKPALAVMFNQYKPLDLIKVALCSKKAENEIKTLYKSPPGTRLVVQFYRKTAAIRICFEREEICLFFITDKNRGQFLRKQEIGGVEFPIKKGKFRRMDVYSMDKLGALKTLSLFVTSLFGIPIHELTVGNHALDLVTWILERQEKIEDVNLIQNMSNSDLETILDKLRLSNTLDLGLRPKNDFRYDFGKFRNLNQVVFRHGNWLTVKDLCDLETSKGIEIRRSTFTNQQANEFLKSWISGENRNLKEIQFTMETQNLERMLDGIDMTQKEDDEVFYYTGPYQRIGFQSHLVFKSENGIVATIIHSKQNRKWEVFYMEVWPDYLDNPYPLTME</sequence>
<evidence type="ECO:0000259" key="1">
    <source>
        <dbReference type="PROSITE" id="PS50181"/>
    </source>
</evidence>
<dbReference type="InterPro" id="IPR001810">
    <property type="entry name" value="F-box_dom"/>
</dbReference>
<dbReference type="Pfam" id="PF07735">
    <property type="entry name" value="FBA_2"/>
    <property type="match status" value="1"/>
</dbReference>
<dbReference type="AlphaFoldDB" id="A0A1I7UPA5"/>
<dbReference type="PANTHER" id="PTHR21503">
    <property type="entry name" value="F-BOX-CONTAINING HYPOTHETICAL PROTEIN C.ELEGANS"/>
    <property type="match status" value="1"/>
</dbReference>
<evidence type="ECO:0000313" key="2">
    <source>
        <dbReference type="Proteomes" id="UP000095282"/>
    </source>
</evidence>
<keyword evidence="2" id="KW-1185">Reference proteome</keyword>
<protein>
    <submittedName>
        <fullName evidence="3">F-box domain-containing protein</fullName>
    </submittedName>
</protein>
<name>A0A1I7UPA5_9PELO</name>
<organism evidence="2 3">
    <name type="scientific">Caenorhabditis tropicalis</name>
    <dbReference type="NCBI Taxonomy" id="1561998"/>
    <lineage>
        <taxon>Eukaryota</taxon>
        <taxon>Metazoa</taxon>
        <taxon>Ecdysozoa</taxon>
        <taxon>Nematoda</taxon>
        <taxon>Chromadorea</taxon>
        <taxon>Rhabditida</taxon>
        <taxon>Rhabditina</taxon>
        <taxon>Rhabditomorpha</taxon>
        <taxon>Rhabditoidea</taxon>
        <taxon>Rhabditidae</taxon>
        <taxon>Peloderinae</taxon>
        <taxon>Caenorhabditis</taxon>
    </lineage>
</organism>
<dbReference type="PROSITE" id="PS50181">
    <property type="entry name" value="FBOX"/>
    <property type="match status" value="1"/>
</dbReference>
<accession>A0A1I7UPA5</accession>
<dbReference type="Proteomes" id="UP000095282">
    <property type="component" value="Unplaced"/>
</dbReference>